<dbReference type="SUPFAM" id="SSF52518">
    <property type="entry name" value="Thiamin diphosphate-binding fold (THDP-binding)"/>
    <property type="match status" value="2"/>
</dbReference>
<dbReference type="InterPro" id="IPR033248">
    <property type="entry name" value="Transketolase_C"/>
</dbReference>
<evidence type="ECO:0000256" key="4">
    <source>
        <dbReference type="ARBA" id="ARBA00023052"/>
    </source>
</evidence>
<evidence type="ECO:0000256" key="5">
    <source>
        <dbReference type="ARBA" id="ARBA00051911"/>
    </source>
</evidence>
<dbReference type="PANTHER" id="PTHR42980">
    <property type="entry name" value="2-OXOISOVALERATE DEHYDROGENASE SUBUNIT BETA-RELATED"/>
    <property type="match status" value="1"/>
</dbReference>
<evidence type="ECO:0000256" key="3">
    <source>
        <dbReference type="ARBA" id="ARBA00023002"/>
    </source>
</evidence>
<dbReference type="Gene3D" id="3.40.50.970">
    <property type="match status" value="2"/>
</dbReference>
<evidence type="ECO:0000313" key="8">
    <source>
        <dbReference type="EMBL" id="GAA1384585.1"/>
    </source>
</evidence>
<sequence>MEAPDQHFLDTLTGLPGARPHSRASEVAPGVSGARLLELFDSQIGSRHLDYAARELGRTGRGFYSIGSAGHEGNVAVAAALRPTDPALLHYRSGGFYLERARQVPGQNPLRDVLLGITAAVDEPISGGRHKVFGNRALGVIPQTSTIASHLPRAVGLAFAVERAAKLGLDREWPSDAVVVCSFGDASANHSTAVGAINTALHCAYSGLPMPVLFVCEDNGIGISVRTPADWIRHCYGTRPGLRYLEADGTDLLQALSVATEAASWVRRHRAPLFLRLRTVRLMGHAGSDVEQAYRSPDEIAADLARDPVVATARLLAELRVAEPDEIVERYEEVRDEVAALAAEAVRAPTLVSAATVTAPIAPADPERIAGHASVAAPADRRAAAFGGRLPEGEGGLTVALAINRALTDLLARDEAALVFGEDVAVKGGVYGITRGLRKRFGAARVFDTLLDEQSILGTALGTGLAGFLPIPEIEYLAYLHNAADQIRGEGATLPFFSNGQYRNPMIVRVAGYAYQKGFGGHFHNDNSVAALRDIPGVIVASPARPDDAAAMLRTCAAAARVHGRISLFLEPIALYHTRDLYEEGDRGWLAGYPEPARWHRAHVPLGRARVYGDGTDLTVLTFGNGVRMSLRVAHRLAASGYGVRVVDLRWLAPLPVDDLLAQARATGRVLVADETREQGGVGEAVIAALVQGGFRGPIRRVASANSFIPLGPAADCVLLAEEDVEKAATGCLAEPADTTVRRTT</sequence>
<gene>
    <name evidence="8" type="ORF">GCM10009613_15660</name>
</gene>
<dbReference type="EMBL" id="BAAAJK010000006">
    <property type="protein sequence ID" value="GAA1384585.1"/>
    <property type="molecule type" value="Genomic_DNA"/>
</dbReference>
<dbReference type="Pfam" id="PF00676">
    <property type="entry name" value="E1_dh"/>
    <property type="match status" value="1"/>
</dbReference>
<dbReference type="InterPro" id="IPR001017">
    <property type="entry name" value="DH_E1"/>
</dbReference>
<feature type="region of interest" description="Disordered" evidence="6">
    <location>
        <begin position="1"/>
        <end position="27"/>
    </location>
</feature>
<evidence type="ECO:0000313" key="9">
    <source>
        <dbReference type="Proteomes" id="UP001501414"/>
    </source>
</evidence>
<feature type="domain" description="Transketolase-like pyrimidine-binding" evidence="7">
    <location>
        <begin position="397"/>
        <end position="578"/>
    </location>
</feature>
<keyword evidence="3" id="KW-0560">Oxidoreductase</keyword>
<comment type="catalytic activity">
    <reaction evidence="5">
        <text>N(6)-[(R)-lipoyl]-L-lysyl-[protein] + 2-oxoglutarate + H(+) = N(6)-[(R)-S(8)-succinyldihydrolipoyl]-L-lysyl-[protein] + CO2</text>
        <dbReference type="Rhea" id="RHEA:12188"/>
        <dbReference type="Rhea" id="RHEA-COMP:10474"/>
        <dbReference type="Rhea" id="RHEA-COMP:20092"/>
        <dbReference type="ChEBI" id="CHEBI:15378"/>
        <dbReference type="ChEBI" id="CHEBI:16526"/>
        <dbReference type="ChEBI" id="CHEBI:16810"/>
        <dbReference type="ChEBI" id="CHEBI:83099"/>
        <dbReference type="ChEBI" id="CHEBI:83120"/>
        <dbReference type="EC" id="1.2.4.2"/>
    </reaction>
</comment>
<dbReference type="Proteomes" id="UP001501414">
    <property type="component" value="Unassembled WGS sequence"/>
</dbReference>
<accession>A0ABN1XLX7</accession>
<proteinExistence type="predicted"/>
<reference evidence="8 9" key="1">
    <citation type="journal article" date="2019" name="Int. J. Syst. Evol. Microbiol.">
        <title>The Global Catalogue of Microorganisms (GCM) 10K type strain sequencing project: providing services to taxonomists for standard genome sequencing and annotation.</title>
        <authorList>
            <consortium name="The Broad Institute Genomics Platform"/>
            <consortium name="The Broad Institute Genome Sequencing Center for Infectious Disease"/>
            <person name="Wu L."/>
            <person name="Ma J."/>
        </authorList>
    </citation>
    <scope>NUCLEOTIDE SEQUENCE [LARGE SCALE GENOMIC DNA]</scope>
    <source>
        <strain evidence="8 9">JCM 11896</strain>
    </source>
</reference>
<comment type="cofactor">
    <cofactor evidence="1">
        <name>thiamine diphosphate</name>
        <dbReference type="ChEBI" id="CHEBI:58937"/>
    </cofactor>
</comment>
<keyword evidence="4" id="KW-0786">Thiamine pyrophosphate</keyword>
<dbReference type="InterPro" id="IPR029061">
    <property type="entry name" value="THDP-binding"/>
</dbReference>
<protein>
    <submittedName>
        <fullName evidence="8">Thiamine pyrophosphate-dependent enzyme</fullName>
    </submittedName>
</protein>
<dbReference type="InterPro" id="IPR009014">
    <property type="entry name" value="Transketo_C/PFOR_II"/>
</dbReference>
<evidence type="ECO:0000256" key="1">
    <source>
        <dbReference type="ARBA" id="ARBA00001964"/>
    </source>
</evidence>
<dbReference type="RefSeq" id="WP_344019911.1">
    <property type="nucleotide sequence ID" value="NZ_BAAAJK010000006.1"/>
</dbReference>
<dbReference type="SMART" id="SM00861">
    <property type="entry name" value="Transket_pyr"/>
    <property type="match status" value="1"/>
</dbReference>
<name>A0ABN1XLX7_9PSEU</name>
<dbReference type="PANTHER" id="PTHR42980:SF1">
    <property type="entry name" value="2-OXOISOVALERATE DEHYDROGENASE SUBUNIT BETA, MITOCHONDRIAL"/>
    <property type="match status" value="1"/>
</dbReference>
<evidence type="ECO:0000256" key="2">
    <source>
        <dbReference type="ARBA" id="ARBA00022532"/>
    </source>
</evidence>
<dbReference type="Pfam" id="PF02780">
    <property type="entry name" value="Transketolase_C"/>
    <property type="match status" value="1"/>
</dbReference>
<dbReference type="InterPro" id="IPR005475">
    <property type="entry name" value="Transketolase-like_Pyr-bd"/>
</dbReference>
<comment type="caution">
    <text evidence="8">The sequence shown here is derived from an EMBL/GenBank/DDBJ whole genome shotgun (WGS) entry which is preliminary data.</text>
</comment>
<evidence type="ECO:0000259" key="7">
    <source>
        <dbReference type="SMART" id="SM00861"/>
    </source>
</evidence>
<dbReference type="Gene3D" id="3.40.50.920">
    <property type="match status" value="1"/>
</dbReference>
<evidence type="ECO:0000256" key="6">
    <source>
        <dbReference type="SAM" id="MobiDB-lite"/>
    </source>
</evidence>
<dbReference type="SUPFAM" id="SSF52922">
    <property type="entry name" value="TK C-terminal domain-like"/>
    <property type="match status" value="1"/>
</dbReference>
<organism evidence="8 9">
    <name type="scientific">Pseudonocardia kongjuensis</name>
    <dbReference type="NCBI Taxonomy" id="102227"/>
    <lineage>
        <taxon>Bacteria</taxon>
        <taxon>Bacillati</taxon>
        <taxon>Actinomycetota</taxon>
        <taxon>Actinomycetes</taxon>
        <taxon>Pseudonocardiales</taxon>
        <taxon>Pseudonocardiaceae</taxon>
        <taxon>Pseudonocardia</taxon>
    </lineage>
</organism>
<keyword evidence="2" id="KW-0816">Tricarboxylic acid cycle</keyword>
<dbReference type="Pfam" id="PF02779">
    <property type="entry name" value="Transket_pyr"/>
    <property type="match status" value="1"/>
</dbReference>
<keyword evidence="9" id="KW-1185">Reference proteome</keyword>